<organism evidence="3 4">
    <name type="scientific">Lactuca virosa</name>
    <dbReference type="NCBI Taxonomy" id="75947"/>
    <lineage>
        <taxon>Eukaryota</taxon>
        <taxon>Viridiplantae</taxon>
        <taxon>Streptophyta</taxon>
        <taxon>Embryophyta</taxon>
        <taxon>Tracheophyta</taxon>
        <taxon>Spermatophyta</taxon>
        <taxon>Magnoliopsida</taxon>
        <taxon>eudicotyledons</taxon>
        <taxon>Gunneridae</taxon>
        <taxon>Pentapetalae</taxon>
        <taxon>asterids</taxon>
        <taxon>campanulids</taxon>
        <taxon>Asterales</taxon>
        <taxon>Asteraceae</taxon>
        <taxon>Cichorioideae</taxon>
        <taxon>Cichorieae</taxon>
        <taxon>Lactucinae</taxon>
        <taxon>Lactuca</taxon>
    </lineage>
</organism>
<dbReference type="GO" id="GO:0005634">
    <property type="term" value="C:nucleus"/>
    <property type="evidence" value="ECO:0007669"/>
    <property type="project" value="TreeGrafter"/>
</dbReference>
<gene>
    <name evidence="3" type="ORF">LVIROSA_LOCUS5414</name>
</gene>
<dbReference type="InterPro" id="IPR038765">
    <property type="entry name" value="Papain-like_cys_pep_sf"/>
</dbReference>
<dbReference type="InterPro" id="IPR001394">
    <property type="entry name" value="Peptidase_C19_UCH"/>
</dbReference>
<dbReference type="EMBL" id="CAKMRJ010000113">
    <property type="protein sequence ID" value="CAH1417758.1"/>
    <property type="molecule type" value="Genomic_DNA"/>
</dbReference>
<evidence type="ECO:0000256" key="1">
    <source>
        <dbReference type="SAM" id="Phobius"/>
    </source>
</evidence>
<keyword evidence="4" id="KW-1185">Reference proteome</keyword>
<dbReference type="PANTHER" id="PTHR24006:SF884">
    <property type="entry name" value="UBIQUITIN CARBOXYL-TERMINAL HYDROLASE 4-LIKE"/>
    <property type="match status" value="1"/>
</dbReference>
<dbReference type="AlphaFoldDB" id="A0AAU9LP78"/>
<dbReference type="Pfam" id="PF00443">
    <property type="entry name" value="UCH"/>
    <property type="match status" value="1"/>
</dbReference>
<dbReference type="GO" id="GO:0016579">
    <property type="term" value="P:protein deubiquitination"/>
    <property type="evidence" value="ECO:0007669"/>
    <property type="project" value="InterPro"/>
</dbReference>
<comment type="caution">
    <text evidence="3">The sequence shown here is derived from an EMBL/GenBank/DDBJ whole genome shotgun (WGS) entry which is preliminary data.</text>
</comment>
<proteinExistence type="predicted"/>
<dbReference type="GO" id="GO:0004843">
    <property type="term" value="F:cysteine-type deubiquitinase activity"/>
    <property type="evidence" value="ECO:0007669"/>
    <property type="project" value="InterPro"/>
</dbReference>
<evidence type="ECO:0000313" key="4">
    <source>
        <dbReference type="Proteomes" id="UP001157418"/>
    </source>
</evidence>
<keyword evidence="1" id="KW-1133">Transmembrane helix</keyword>
<dbReference type="InterPro" id="IPR050164">
    <property type="entry name" value="Peptidase_C19"/>
</dbReference>
<keyword evidence="1" id="KW-0472">Membrane</keyword>
<accession>A0AAU9LP78</accession>
<keyword evidence="1" id="KW-0812">Transmembrane</keyword>
<dbReference type="Proteomes" id="UP001157418">
    <property type="component" value="Unassembled WGS sequence"/>
</dbReference>
<dbReference type="PROSITE" id="PS50235">
    <property type="entry name" value="USP_3"/>
    <property type="match status" value="1"/>
</dbReference>
<feature type="transmembrane region" description="Helical" evidence="1">
    <location>
        <begin position="116"/>
        <end position="138"/>
    </location>
</feature>
<dbReference type="PANTHER" id="PTHR24006">
    <property type="entry name" value="UBIQUITIN CARBOXYL-TERMINAL HYDROLASE"/>
    <property type="match status" value="1"/>
</dbReference>
<evidence type="ECO:0000259" key="2">
    <source>
        <dbReference type="PROSITE" id="PS50235"/>
    </source>
</evidence>
<name>A0AAU9LP78_9ASTR</name>
<dbReference type="Gene3D" id="3.90.70.10">
    <property type="entry name" value="Cysteine proteinases"/>
    <property type="match status" value="1"/>
</dbReference>
<reference evidence="3 4" key="1">
    <citation type="submission" date="2022-01" db="EMBL/GenBank/DDBJ databases">
        <authorList>
            <person name="Xiong W."/>
            <person name="Schranz E."/>
        </authorList>
    </citation>
    <scope>NUCLEOTIDE SEQUENCE [LARGE SCALE GENOMIC DNA]</scope>
</reference>
<feature type="domain" description="USP" evidence="2">
    <location>
        <begin position="1"/>
        <end position="185"/>
    </location>
</feature>
<protein>
    <recommendedName>
        <fullName evidence="2">USP domain-containing protein</fullName>
    </recommendedName>
</protein>
<sequence length="278" mass="31953">MQATDRTKMDIDVLKSGYIALFGNSEQNSSITSCLKNFSSTETLKAEDKFFYDKCCSLQEAQKRMKIKKQPHILMIHLKRFKYMEQLRRYKKLSYRVVFPLELKLTNTMEDVDCEYSLFAMVVHVGSGPTMCIITFWVRPRSMQATLDGPVLFTWRLLVVPSPPPIYNLKPSSTHGGFTVFTVRYLINLAESTSLLLSIGVDGYPLCHRSGRSVVTYVEKSDICLRRQRERWWKTLVDWCSSLSKSVCHPLQILPLLPPLVPPSELTKKIKENESDGN</sequence>
<dbReference type="GO" id="GO:0005829">
    <property type="term" value="C:cytosol"/>
    <property type="evidence" value="ECO:0007669"/>
    <property type="project" value="TreeGrafter"/>
</dbReference>
<dbReference type="SUPFAM" id="SSF54001">
    <property type="entry name" value="Cysteine proteinases"/>
    <property type="match status" value="1"/>
</dbReference>
<evidence type="ECO:0000313" key="3">
    <source>
        <dbReference type="EMBL" id="CAH1417758.1"/>
    </source>
</evidence>
<dbReference type="InterPro" id="IPR028889">
    <property type="entry name" value="USP"/>
</dbReference>